<keyword evidence="2" id="KW-0472">Membrane</keyword>
<dbReference type="GO" id="GO:0005886">
    <property type="term" value="C:plasma membrane"/>
    <property type="evidence" value="ECO:0007669"/>
    <property type="project" value="TreeGrafter"/>
</dbReference>
<dbReference type="RefSeq" id="WP_067398648.1">
    <property type="nucleotide sequence ID" value="NZ_LZEY01000001.1"/>
</dbReference>
<reference evidence="4" key="1">
    <citation type="submission" date="2016-06" db="EMBL/GenBank/DDBJ databases">
        <authorList>
            <person name="Butler K."/>
        </authorList>
    </citation>
    <scope>NUCLEOTIDE SEQUENCE [LARGE SCALE GENOMIC DNA]</scope>
    <source>
        <strain evidence="4">GCSL-Mp20</strain>
    </source>
</reference>
<protein>
    <recommendedName>
        <fullName evidence="5">DMT family transporter</fullName>
    </recommendedName>
</protein>
<keyword evidence="4" id="KW-1185">Reference proteome</keyword>
<feature type="transmembrane region" description="Helical" evidence="2">
    <location>
        <begin position="42"/>
        <end position="61"/>
    </location>
</feature>
<feature type="compositionally biased region" description="Polar residues" evidence="1">
    <location>
        <begin position="167"/>
        <end position="178"/>
    </location>
</feature>
<dbReference type="Pfam" id="PF04657">
    <property type="entry name" value="DMT_YdcZ"/>
    <property type="match status" value="1"/>
</dbReference>
<dbReference type="EMBL" id="LZEY01000001">
    <property type="protein sequence ID" value="OBU13596.1"/>
    <property type="molecule type" value="Genomic_DNA"/>
</dbReference>
<keyword evidence="2" id="KW-0812">Transmembrane</keyword>
<evidence type="ECO:0008006" key="5">
    <source>
        <dbReference type="Google" id="ProtNLM"/>
    </source>
</evidence>
<comment type="caution">
    <text evidence="3">The sequence shown here is derived from an EMBL/GenBank/DDBJ whole genome shotgun (WGS) entry which is preliminary data.</text>
</comment>
<gene>
    <name evidence="3" type="ORF">AYY18_02400</name>
</gene>
<feature type="region of interest" description="Disordered" evidence="1">
    <location>
        <begin position="158"/>
        <end position="178"/>
    </location>
</feature>
<evidence type="ECO:0000256" key="2">
    <source>
        <dbReference type="SAM" id="Phobius"/>
    </source>
</evidence>
<feature type="transmembrane region" description="Helical" evidence="2">
    <location>
        <begin position="103"/>
        <end position="123"/>
    </location>
</feature>
<sequence length="178" mass="18804">MTTLSLSGIALIICAFFAGAIVPVQAVSNAVLARHLGHPLWASLVSLLISIIVLAPLLLIFKVPKPVLSADLLHQPLWIWLGGIAGMLYLTSALILVPKIGGITFFVMVIAGQLAISALIEHFGLFGMPKQPVQIAKLAGIGLVIAGVLVMQFAGEKKPRDTDNGAGKSTQVEQIIKR</sequence>
<name>A0A1B8HUY1_9GAMM</name>
<proteinExistence type="predicted"/>
<dbReference type="InterPro" id="IPR006750">
    <property type="entry name" value="YdcZ"/>
</dbReference>
<dbReference type="AlphaFoldDB" id="A0A1B8HUY1"/>
<dbReference type="OrthoDB" id="9097160at2"/>
<feature type="transmembrane region" description="Helical" evidence="2">
    <location>
        <begin position="135"/>
        <end position="154"/>
    </location>
</feature>
<evidence type="ECO:0000313" key="3">
    <source>
        <dbReference type="EMBL" id="OBU13596.1"/>
    </source>
</evidence>
<organism evidence="3 4">
    <name type="scientific">Morganella psychrotolerans</name>
    <dbReference type="NCBI Taxonomy" id="368603"/>
    <lineage>
        <taxon>Bacteria</taxon>
        <taxon>Pseudomonadati</taxon>
        <taxon>Pseudomonadota</taxon>
        <taxon>Gammaproteobacteria</taxon>
        <taxon>Enterobacterales</taxon>
        <taxon>Morganellaceae</taxon>
        <taxon>Morganella</taxon>
    </lineage>
</organism>
<accession>A0A1B8HUY1</accession>
<dbReference type="PANTHER" id="PTHR34821">
    <property type="entry name" value="INNER MEMBRANE PROTEIN YDCZ"/>
    <property type="match status" value="1"/>
</dbReference>
<evidence type="ECO:0000313" key="4">
    <source>
        <dbReference type="Proteomes" id="UP000092377"/>
    </source>
</evidence>
<dbReference type="Proteomes" id="UP000092377">
    <property type="component" value="Unassembled WGS sequence"/>
</dbReference>
<dbReference type="PANTHER" id="PTHR34821:SF2">
    <property type="entry name" value="INNER MEMBRANE PROTEIN YDCZ"/>
    <property type="match status" value="1"/>
</dbReference>
<keyword evidence="2" id="KW-1133">Transmembrane helix</keyword>
<feature type="transmembrane region" description="Helical" evidence="2">
    <location>
        <begin position="77"/>
        <end position="97"/>
    </location>
</feature>
<evidence type="ECO:0000256" key="1">
    <source>
        <dbReference type="SAM" id="MobiDB-lite"/>
    </source>
</evidence>